<evidence type="ECO:0000313" key="3">
    <source>
        <dbReference type="Proteomes" id="UP000023152"/>
    </source>
</evidence>
<dbReference type="EMBL" id="ASPP01006511">
    <property type="protein sequence ID" value="ETO28718.1"/>
    <property type="molecule type" value="Genomic_DNA"/>
</dbReference>
<feature type="region of interest" description="Disordered" evidence="1">
    <location>
        <begin position="79"/>
        <end position="135"/>
    </location>
</feature>
<proteinExistence type="predicted"/>
<organism evidence="2 3">
    <name type="scientific">Reticulomyxa filosa</name>
    <dbReference type="NCBI Taxonomy" id="46433"/>
    <lineage>
        <taxon>Eukaryota</taxon>
        <taxon>Sar</taxon>
        <taxon>Rhizaria</taxon>
        <taxon>Retaria</taxon>
        <taxon>Foraminifera</taxon>
        <taxon>Monothalamids</taxon>
        <taxon>Reticulomyxidae</taxon>
        <taxon>Reticulomyxa</taxon>
    </lineage>
</organism>
<keyword evidence="3" id="KW-1185">Reference proteome</keyword>
<dbReference type="AlphaFoldDB" id="X6NS03"/>
<protein>
    <submittedName>
        <fullName evidence="2">Uncharacterized protein</fullName>
    </submittedName>
</protein>
<evidence type="ECO:0000313" key="2">
    <source>
        <dbReference type="EMBL" id="ETO28718.1"/>
    </source>
</evidence>
<accession>X6NS03</accession>
<evidence type="ECO:0000256" key="1">
    <source>
        <dbReference type="SAM" id="MobiDB-lite"/>
    </source>
</evidence>
<dbReference type="Proteomes" id="UP000023152">
    <property type="component" value="Unassembled WGS sequence"/>
</dbReference>
<reference evidence="2 3" key="1">
    <citation type="journal article" date="2013" name="Curr. Biol.">
        <title>The Genome of the Foraminiferan Reticulomyxa filosa.</title>
        <authorList>
            <person name="Glockner G."/>
            <person name="Hulsmann N."/>
            <person name="Schleicher M."/>
            <person name="Noegel A.A."/>
            <person name="Eichinger L."/>
            <person name="Gallinger C."/>
            <person name="Pawlowski J."/>
            <person name="Sierra R."/>
            <person name="Euteneuer U."/>
            <person name="Pillet L."/>
            <person name="Moustafa A."/>
            <person name="Platzer M."/>
            <person name="Groth M."/>
            <person name="Szafranski K."/>
            <person name="Schliwa M."/>
        </authorList>
    </citation>
    <scope>NUCLEOTIDE SEQUENCE [LARGE SCALE GENOMIC DNA]</scope>
</reference>
<gene>
    <name evidence="2" type="ORF">RFI_08409</name>
</gene>
<feature type="compositionally biased region" description="Basic residues" evidence="1">
    <location>
        <begin position="100"/>
        <end position="112"/>
    </location>
</feature>
<sequence>MAMALRVVWCESCNQTIHKLEKKNVQTEFHSPAQPVTKISNAGLCITNVQLENVYNARSATMAENFQFEEFEEKKKKRKESNWSNYLPSQPLTQQCKTPVTRKSKRLLKKLGKREGKKEEDEEETKESERSDSETISVILSPNQKNTTKKFSLSQQVSSTDDVLEWEFLTKEQHDEMEKDNEVNQNVKLLSPTKHLSNNDTYKSSIQLVTPLHSTFVYSFSDLFFFFFQQPSKKS</sequence>
<name>X6NS03_RETFI</name>
<feature type="compositionally biased region" description="Polar residues" evidence="1">
    <location>
        <begin position="82"/>
        <end position="98"/>
    </location>
</feature>
<comment type="caution">
    <text evidence="2">The sequence shown here is derived from an EMBL/GenBank/DDBJ whole genome shotgun (WGS) entry which is preliminary data.</text>
</comment>